<sequence length="98" mass="11653">MYSDSDFESFFIRYKAEAFPVGEFMQKFCFRNKIPYSLFEKCYKDTRHKVVSVQVQSAPPIVKTGTLNKEVSTTPNFLSGIRILLDIRYQFLLFHYWC</sequence>
<reference evidence="1 2" key="1">
    <citation type="submission" date="2018-08" db="EMBL/GenBank/DDBJ databases">
        <title>A genome reference for cultivated species of the human gut microbiota.</title>
        <authorList>
            <person name="Zou Y."/>
            <person name="Xue W."/>
            <person name="Luo G."/>
        </authorList>
    </citation>
    <scope>NUCLEOTIDE SEQUENCE [LARGE SCALE GENOMIC DNA]</scope>
    <source>
        <strain evidence="1 2">AF14-32</strain>
    </source>
</reference>
<dbReference type="RefSeq" id="WP_118487145.1">
    <property type="nucleotide sequence ID" value="NZ_QRZF01000014.1"/>
</dbReference>
<name>A0A412XZD9_9BACE</name>
<evidence type="ECO:0000313" key="1">
    <source>
        <dbReference type="EMBL" id="RGV50576.1"/>
    </source>
</evidence>
<organism evidence="1 2">
    <name type="scientific">Bacteroides intestinalis</name>
    <dbReference type="NCBI Taxonomy" id="329854"/>
    <lineage>
        <taxon>Bacteria</taxon>
        <taxon>Pseudomonadati</taxon>
        <taxon>Bacteroidota</taxon>
        <taxon>Bacteroidia</taxon>
        <taxon>Bacteroidales</taxon>
        <taxon>Bacteroidaceae</taxon>
        <taxon>Bacteroides</taxon>
    </lineage>
</organism>
<evidence type="ECO:0000313" key="2">
    <source>
        <dbReference type="Proteomes" id="UP000283850"/>
    </source>
</evidence>
<dbReference type="Proteomes" id="UP000283850">
    <property type="component" value="Unassembled WGS sequence"/>
</dbReference>
<accession>A0A412XZD9</accession>
<dbReference type="EMBL" id="QRZF01000014">
    <property type="protein sequence ID" value="RGV50576.1"/>
    <property type="molecule type" value="Genomic_DNA"/>
</dbReference>
<dbReference type="AlphaFoldDB" id="A0A412XZD9"/>
<comment type="caution">
    <text evidence="1">The sequence shown here is derived from an EMBL/GenBank/DDBJ whole genome shotgun (WGS) entry which is preliminary data.</text>
</comment>
<protein>
    <submittedName>
        <fullName evidence="1">Uncharacterized protein</fullName>
    </submittedName>
</protein>
<proteinExistence type="predicted"/>
<gene>
    <name evidence="1" type="ORF">DWW10_17540</name>
</gene>